<dbReference type="EMBL" id="CAUH01004724">
    <property type="protein sequence ID" value="CCU80480.1"/>
    <property type="molecule type" value="Genomic_DNA"/>
</dbReference>
<comment type="similarity">
    <text evidence="5">Belongs to the SAT4 family.</text>
</comment>
<evidence type="ECO:0000259" key="7">
    <source>
        <dbReference type="Pfam" id="PF20684"/>
    </source>
</evidence>
<feature type="transmembrane region" description="Helical" evidence="6">
    <location>
        <begin position="20"/>
        <end position="40"/>
    </location>
</feature>
<feature type="transmembrane region" description="Helical" evidence="6">
    <location>
        <begin position="144"/>
        <end position="165"/>
    </location>
</feature>
<dbReference type="InParanoid" id="N1JFP4"/>
<feature type="transmembrane region" description="Helical" evidence="6">
    <location>
        <begin position="220"/>
        <end position="238"/>
    </location>
</feature>
<feature type="transmembrane region" description="Helical" evidence="6">
    <location>
        <begin position="95"/>
        <end position="114"/>
    </location>
</feature>
<dbReference type="PANTHER" id="PTHR33048">
    <property type="entry name" value="PTH11-LIKE INTEGRAL MEMBRANE PROTEIN (AFU_ORTHOLOGUE AFUA_5G11245)"/>
    <property type="match status" value="1"/>
</dbReference>
<accession>N1JFP4</accession>
<dbReference type="eggNOG" id="ENOG502RYRX">
    <property type="taxonomic scope" value="Eukaryota"/>
</dbReference>
<keyword evidence="2 6" id="KW-0812">Transmembrane</keyword>
<dbReference type="Pfam" id="PF20684">
    <property type="entry name" value="Fung_rhodopsin"/>
    <property type="match status" value="1"/>
</dbReference>
<feature type="domain" description="Rhodopsin" evidence="7">
    <location>
        <begin position="37"/>
        <end position="243"/>
    </location>
</feature>
<reference evidence="8 9" key="1">
    <citation type="journal article" date="2010" name="Science">
        <title>Genome expansion and gene loss in powdery mildew fungi reveal tradeoffs in extreme parasitism.</title>
        <authorList>
            <person name="Spanu P.D."/>
            <person name="Abbott J.C."/>
            <person name="Amselem J."/>
            <person name="Burgis T.A."/>
            <person name="Soanes D.M."/>
            <person name="Stueber K."/>
            <person name="Ver Loren van Themaat E."/>
            <person name="Brown J.K.M."/>
            <person name="Butcher S.A."/>
            <person name="Gurr S.J."/>
            <person name="Lebrun M.-H."/>
            <person name="Ridout C.J."/>
            <person name="Schulze-Lefert P."/>
            <person name="Talbot N.J."/>
            <person name="Ahmadinejad N."/>
            <person name="Ametz C."/>
            <person name="Barton G.R."/>
            <person name="Benjdia M."/>
            <person name="Bidzinski P."/>
            <person name="Bindschedler L.V."/>
            <person name="Both M."/>
            <person name="Brewer M.T."/>
            <person name="Cadle-Davidson L."/>
            <person name="Cadle-Davidson M.M."/>
            <person name="Collemare J."/>
            <person name="Cramer R."/>
            <person name="Frenkel O."/>
            <person name="Godfrey D."/>
            <person name="Harriman J."/>
            <person name="Hoede C."/>
            <person name="King B.C."/>
            <person name="Klages S."/>
            <person name="Kleemann J."/>
            <person name="Knoll D."/>
            <person name="Koti P.S."/>
            <person name="Kreplak J."/>
            <person name="Lopez-Ruiz F.J."/>
            <person name="Lu X."/>
            <person name="Maekawa T."/>
            <person name="Mahanil S."/>
            <person name="Micali C."/>
            <person name="Milgroom M.G."/>
            <person name="Montana G."/>
            <person name="Noir S."/>
            <person name="O'Connell R.J."/>
            <person name="Oberhaensli S."/>
            <person name="Parlange F."/>
            <person name="Pedersen C."/>
            <person name="Quesneville H."/>
            <person name="Reinhardt R."/>
            <person name="Rott M."/>
            <person name="Sacristan S."/>
            <person name="Schmidt S.M."/>
            <person name="Schoen M."/>
            <person name="Skamnioti P."/>
            <person name="Sommer H."/>
            <person name="Stephens A."/>
            <person name="Takahara H."/>
            <person name="Thordal-Christensen H."/>
            <person name="Vigouroux M."/>
            <person name="Wessling R."/>
            <person name="Wicker T."/>
            <person name="Panstruga R."/>
        </authorList>
    </citation>
    <scope>NUCLEOTIDE SEQUENCE [LARGE SCALE GENOMIC DNA]</scope>
    <source>
        <strain evidence="8">DH14</strain>
    </source>
</reference>
<evidence type="ECO:0000313" key="8">
    <source>
        <dbReference type="EMBL" id="CCU80480.1"/>
    </source>
</evidence>
<evidence type="ECO:0000313" key="9">
    <source>
        <dbReference type="Proteomes" id="UP000015441"/>
    </source>
</evidence>
<dbReference type="STRING" id="546991.N1JFP4"/>
<dbReference type="OrthoDB" id="5398233at2759"/>
<keyword evidence="3 6" id="KW-1133">Transmembrane helix</keyword>
<protein>
    <recommendedName>
        <fullName evidence="7">Rhodopsin domain-containing protein</fullName>
    </recommendedName>
</protein>
<feature type="transmembrane region" description="Helical" evidence="6">
    <location>
        <begin position="250"/>
        <end position="275"/>
    </location>
</feature>
<evidence type="ECO:0000256" key="1">
    <source>
        <dbReference type="ARBA" id="ARBA00004141"/>
    </source>
</evidence>
<dbReference type="InterPro" id="IPR052337">
    <property type="entry name" value="SAT4-like"/>
</dbReference>
<evidence type="ECO:0000256" key="5">
    <source>
        <dbReference type="ARBA" id="ARBA00038359"/>
    </source>
</evidence>
<proteinExistence type="inferred from homology"/>
<evidence type="ECO:0000256" key="3">
    <source>
        <dbReference type="ARBA" id="ARBA00022989"/>
    </source>
</evidence>
<name>N1JFP4_BLUG1</name>
<gene>
    <name evidence="8" type="ORF">BGHDH14_bgh02848</name>
</gene>
<dbReference type="AlphaFoldDB" id="N1JFP4"/>
<dbReference type="HOGENOM" id="CLU_019101_1_2_1"/>
<feature type="transmembrane region" description="Helical" evidence="6">
    <location>
        <begin position="185"/>
        <end position="208"/>
    </location>
</feature>
<comment type="subcellular location">
    <subcellularLocation>
        <location evidence="1">Membrane</location>
        <topology evidence="1">Multi-pass membrane protein</topology>
    </subcellularLocation>
</comment>
<dbReference type="InterPro" id="IPR049326">
    <property type="entry name" value="Rhodopsin_dom_fungi"/>
</dbReference>
<keyword evidence="4 6" id="KW-0472">Membrane</keyword>
<comment type="caution">
    <text evidence="8">The sequence shown here is derived from an EMBL/GenBank/DDBJ whole genome shotgun (WGS) entry which is preliminary data.</text>
</comment>
<keyword evidence="9" id="KW-1185">Reference proteome</keyword>
<evidence type="ECO:0000256" key="4">
    <source>
        <dbReference type="ARBA" id="ARBA00023136"/>
    </source>
</evidence>
<dbReference type="GO" id="GO:0016020">
    <property type="term" value="C:membrane"/>
    <property type="evidence" value="ECO:0007669"/>
    <property type="project" value="UniProtKB-SubCell"/>
</dbReference>
<feature type="transmembrane region" description="Helical" evidence="6">
    <location>
        <begin position="52"/>
        <end position="75"/>
    </location>
</feature>
<sequence length="460" mass="52834">MSLYSEPPSARSFRDDKPTLLVCWWCTIFAMVIILFRVCGRYVRTEKLFREDWIAFSCIIPLLFRMAFVHIVLLYGTNNTSISGISEQEIYRRSLGSKFVLVSRVFYAATLWTLKLTISEFFKRLTWSITTSFSHDFFLRSIRWLLLITFVIVIIADVSECRSFSGYWQVIPDPGPQCRQGYAQLLSMGTCNIITDLLLVIFPIPIIIKSKMKFKRKLQLVLLFSMSLLPVATTLYRLPHIIDRRGSQQYRSLLASVEILFATAVANALVLGSFVRDRGVKKPRFKLGSTNESVERTGSFRGQITRQWGSDEDLVRDMGLSMDPQLREKLATRRSKPGKACLKAHRIMGNDWEYPEESRDTRNELVTIKVEQPKNSSTSPYCMITPRRVSFFDVGGLLDEDRPKRLRQASVYPDKEIVKLDQDSSSLKDVNATPSCPRTVSPAFLRDAGGLPRYHNEKYH</sequence>
<dbReference type="Proteomes" id="UP000015441">
    <property type="component" value="Unassembled WGS sequence"/>
</dbReference>
<organism evidence="8 9">
    <name type="scientific">Blumeria graminis f. sp. hordei (strain DH14)</name>
    <name type="common">Barley powdery mildew</name>
    <name type="synonym">Oidium monilioides f. sp. hordei</name>
    <dbReference type="NCBI Taxonomy" id="546991"/>
    <lineage>
        <taxon>Eukaryota</taxon>
        <taxon>Fungi</taxon>
        <taxon>Dikarya</taxon>
        <taxon>Ascomycota</taxon>
        <taxon>Pezizomycotina</taxon>
        <taxon>Leotiomycetes</taxon>
        <taxon>Erysiphales</taxon>
        <taxon>Erysiphaceae</taxon>
        <taxon>Blumeria</taxon>
        <taxon>Blumeria hordei</taxon>
    </lineage>
</organism>
<dbReference type="PANTHER" id="PTHR33048:SF19">
    <property type="entry name" value="MEMBRANE PROTEIN PTH11-LIKE, PUTATIVE (AFU_ORTHOLOGUE AFUA_1G14080)-RELATED"/>
    <property type="match status" value="1"/>
</dbReference>
<evidence type="ECO:0000256" key="6">
    <source>
        <dbReference type="SAM" id="Phobius"/>
    </source>
</evidence>
<evidence type="ECO:0000256" key="2">
    <source>
        <dbReference type="ARBA" id="ARBA00022692"/>
    </source>
</evidence>